<evidence type="ECO:0000313" key="3">
    <source>
        <dbReference type="Proteomes" id="UP001157353"/>
    </source>
</evidence>
<sequence>MITVLFRWDIKPQYEQAFKEGWSEIIHRNVEKYGALGSRLHKTHDNQWISYSQWLSEEHFNNAQNCQDKHEVARVKMITAIQRTYKPIIMVPVLDHLLAEATTHSQLLP</sequence>
<dbReference type="Pfam" id="PF03992">
    <property type="entry name" value="ABM"/>
    <property type="match status" value="1"/>
</dbReference>
<name>A0ABQ6E585_9GAMM</name>
<dbReference type="RefSeq" id="WP_284205690.1">
    <property type="nucleotide sequence ID" value="NZ_BSPQ01000026.1"/>
</dbReference>
<proteinExistence type="predicted"/>
<evidence type="ECO:0000259" key="1">
    <source>
        <dbReference type="Pfam" id="PF03992"/>
    </source>
</evidence>
<comment type="caution">
    <text evidence="2">The sequence shown here is derived from an EMBL/GenBank/DDBJ whole genome shotgun (WGS) entry which is preliminary data.</text>
</comment>
<gene>
    <name evidence="2" type="ORF">GCM10007916_36550</name>
</gene>
<dbReference type="EMBL" id="BSPQ01000026">
    <property type="protein sequence ID" value="GLS92583.1"/>
    <property type="molecule type" value="Genomic_DNA"/>
</dbReference>
<accession>A0ABQ6E585</accession>
<dbReference type="Proteomes" id="UP001157353">
    <property type="component" value="Unassembled WGS sequence"/>
</dbReference>
<reference evidence="3" key="1">
    <citation type="journal article" date="2019" name="Int. J. Syst. Evol. Microbiol.">
        <title>The Global Catalogue of Microorganisms (GCM) 10K type strain sequencing project: providing services to taxonomists for standard genome sequencing and annotation.</title>
        <authorList>
            <consortium name="The Broad Institute Genomics Platform"/>
            <consortium name="The Broad Institute Genome Sequencing Center for Infectious Disease"/>
            <person name="Wu L."/>
            <person name="Ma J."/>
        </authorList>
    </citation>
    <scope>NUCLEOTIDE SEQUENCE [LARGE SCALE GENOMIC DNA]</scope>
    <source>
        <strain evidence="3">NBRC 103166</strain>
    </source>
</reference>
<dbReference type="InterPro" id="IPR011008">
    <property type="entry name" value="Dimeric_a/b-barrel"/>
</dbReference>
<feature type="domain" description="ABM" evidence="1">
    <location>
        <begin position="1"/>
        <end position="65"/>
    </location>
</feature>
<dbReference type="SUPFAM" id="SSF54909">
    <property type="entry name" value="Dimeric alpha+beta barrel"/>
    <property type="match status" value="1"/>
</dbReference>
<protein>
    <recommendedName>
        <fullName evidence="1">ABM domain-containing protein</fullName>
    </recommendedName>
</protein>
<dbReference type="Gene3D" id="3.30.70.100">
    <property type="match status" value="1"/>
</dbReference>
<keyword evidence="3" id="KW-1185">Reference proteome</keyword>
<organism evidence="2 3">
    <name type="scientific">Psychromonas marina</name>
    <dbReference type="NCBI Taxonomy" id="88364"/>
    <lineage>
        <taxon>Bacteria</taxon>
        <taxon>Pseudomonadati</taxon>
        <taxon>Pseudomonadota</taxon>
        <taxon>Gammaproteobacteria</taxon>
        <taxon>Alteromonadales</taxon>
        <taxon>Psychromonadaceae</taxon>
        <taxon>Psychromonas</taxon>
    </lineage>
</organism>
<evidence type="ECO:0000313" key="2">
    <source>
        <dbReference type="EMBL" id="GLS92583.1"/>
    </source>
</evidence>
<dbReference type="InterPro" id="IPR007138">
    <property type="entry name" value="ABM_dom"/>
</dbReference>